<keyword evidence="2" id="KW-1185">Reference proteome</keyword>
<reference evidence="1 2" key="1">
    <citation type="submission" date="2020-09" db="EMBL/GenBank/DDBJ databases">
        <title>De no assembly of potato wild relative species, Solanum commersonii.</title>
        <authorList>
            <person name="Cho K."/>
        </authorList>
    </citation>
    <scope>NUCLEOTIDE SEQUENCE [LARGE SCALE GENOMIC DNA]</scope>
    <source>
        <strain evidence="1">LZ3.2</strain>
        <tissue evidence="1">Leaf</tissue>
    </source>
</reference>
<evidence type="ECO:0000313" key="1">
    <source>
        <dbReference type="EMBL" id="KAG5611040.1"/>
    </source>
</evidence>
<comment type="caution">
    <text evidence="1">The sequence shown here is derived from an EMBL/GenBank/DDBJ whole genome shotgun (WGS) entry which is preliminary data.</text>
</comment>
<gene>
    <name evidence="1" type="ORF">H5410_022321</name>
</gene>
<accession>A0A9J5ZGT9</accession>
<sequence length="56" mass="6642">MAPWNPTISYICYCREVPFRETMEHQFLKGNGRQKVIFNGVPNVLYDFYGIEEILL</sequence>
<organism evidence="1 2">
    <name type="scientific">Solanum commersonii</name>
    <name type="common">Commerson's wild potato</name>
    <name type="synonym">Commerson's nightshade</name>
    <dbReference type="NCBI Taxonomy" id="4109"/>
    <lineage>
        <taxon>Eukaryota</taxon>
        <taxon>Viridiplantae</taxon>
        <taxon>Streptophyta</taxon>
        <taxon>Embryophyta</taxon>
        <taxon>Tracheophyta</taxon>
        <taxon>Spermatophyta</taxon>
        <taxon>Magnoliopsida</taxon>
        <taxon>eudicotyledons</taxon>
        <taxon>Gunneridae</taxon>
        <taxon>Pentapetalae</taxon>
        <taxon>asterids</taxon>
        <taxon>lamiids</taxon>
        <taxon>Solanales</taxon>
        <taxon>Solanaceae</taxon>
        <taxon>Solanoideae</taxon>
        <taxon>Solaneae</taxon>
        <taxon>Solanum</taxon>
    </lineage>
</organism>
<name>A0A9J5ZGT9_SOLCO</name>
<dbReference type="EMBL" id="JACXVP010000004">
    <property type="protein sequence ID" value="KAG5611040.1"/>
    <property type="molecule type" value="Genomic_DNA"/>
</dbReference>
<protein>
    <submittedName>
        <fullName evidence="1">Uncharacterized protein</fullName>
    </submittedName>
</protein>
<proteinExistence type="predicted"/>
<evidence type="ECO:0000313" key="2">
    <source>
        <dbReference type="Proteomes" id="UP000824120"/>
    </source>
</evidence>
<dbReference type="AlphaFoldDB" id="A0A9J5ZGT9"/>
<dbReference type="Proteomes" id="UP000824120">
    <property type="component" value="Chromosome 4"/>
</dbReference>